<gene>
    <name evidence="1" type="ORF">M5K25_003945</name>
</gene>
<dbReference type="SUPFAM" id="SSF56219">
    <property type="entry name" value="DNase I-like"/>
    <property type="match status" value="1"/>
</dbReference>
<dbReference type="Gene3D" id="3.60.10.10">
    <property type="entry name" value="Endonuclease/exonuclease/phosphatase"/>
    <property type="match status" value="1"/>
</dbReference>
<reference evidence="1 2" key="1">
    <citation type="journal article" date="2024" name="Plant Biotechnol. J.">
        <title>Dendrobium thyrsiflorum genome and its molecular insights into genes involved in important horticultural traits.</title>
        <authorList>
            <person name="Chen B."/>
            <person name="Wang J.Y."/>
            <person name="Zheng P.J."/>
            <person name="Li K.L."/>
            <person name="Liang Y.M."/>
            <person name="Chen X.F."/>
            <person name="Zhang C."/>
            <person name="Zhao X."/>
            <person name="He X."/>
            <person name="Zhang G.Q."/>
            <person name="Liu Z.J."/>
            <person name="Xu Q."/>
        </authorList>
    </citation>
    <scope>NUCLEOTIDE SEQUENCE [LARGE SCALE GENOMIC DNA]</scope>
    <source>
        <strain evidence="1">GZMU011</strain>
    </source>
</reference>
<evidence type="ECO:0000313" key="1">
    <source>
        <dbReference type="EMBL" id="KAL0925590.1"/>
    </source>
</evidence>
<dbReference type="AlphaFoldDB" id="A0ABD0VKJ8"/>
<evidence type="ECO:0008006" key="3">
    <source>
        <dbReference type="Google" id="ProtNLM"/>
    </source>
</evidence>
<dbReference type="EMBL" id="JANQDX010000004">
    <property type="protein sequence ID" value="KAL0925590.1"/>
    <property type="molecule type" value="Genomic_DNA"/>
</dbReference>
<proteinExistence type="predicted"/>
<sequence length="372" mass="42273">MDVTNHCVIGKLKNHKFGEWIISFVYGNKYVYLRSSLWEKIESLNHKDIPVVIGGDFNCIISKEEKRGGKRFTMPQGHQEMGDFMARNDFHNVEALKCIPYAVVRHLARVAFDYCPIVLKLDNATSSHIRIFQFENVWASYPASWGIVHKAWVKMDYDDSADIIPRKFKRSLCALYFWSKNKLKESRGKNRVLKLNTVPLPPFTSVVREPLLFTFKLSARTPPPAAGWTDVEVAGPDFLPLSFGPIPVRRNCQTGLDRPRWTPLRLGLAANLRLPGDSPRELLREQGALLILRKAERGRAAVLPSERLRENGQMLRLMLSSEEPLLLLLRSFFFSFTSGFCSLTALKKSFQRLELDVGDDKTMAAGIESACG</sequence>
<accession>A0ABD0VKJ8</accession>
<comment type="caution">
    <text evidence="1">The sequence shown here is derived from an EMBL/GenBank/DDBJ whole genome shotgun (WGS) entry which is preliminary data.</text>
</comment>
<protein>
    <recommendedName>
        <fullName evidence="3">Endonuclease/exonuclease/phosphatase domain-containing protein</fullName>
    </recommendedName>
</protein>
<name>A0ABD0VKJ8_DENTH</name>
<dbReference type="Proteomes" id="UP001552299">
    <property type="component" value="Unassembled WGS sequence"/>
</dbReference>
<keyword evidence="2" id="KW-1185">Reference proteome</keyword>
<organism evidence="1 2">
    <name type="scientific">Dendrobium thyrsiflorum</name>
    <name type="common">Pinecone-like raceme dendrobium</name>
    <name type="synonym">Orchid</name>
    <dbReference type="NCBI Taxonomy" id="117978"/>
    <lineage>
        <taxon>Eukaryota</taxon>
        <taxon>Viridiplantae</taxon>
        <taxon>Streptophyta</taxon>
        <taxon>Embryophyta</taxon>
        <taxon>Tracheophyta</taxon>
        <taxon>Spermatophyta</taxon>
        <taxon>Magnoliopsida</taxon>
        <taxon>Liliopsida</taxon>
        <taxon>Asparagales</taxon>
        <taxon>Orchidaceae</taxon>
        <taxon>Epidendroideae</taxon>
        <taxon>Malaxideae</taxon>
        <taxon>Dendrobiinae</taxon>
        <taxon>Dendrobium</taxon>
    </lineage>
</organism>
<dbReference type="InterPro" id="IPR036691">
    <property type="entry name" value="Endo/exonu/phosph_ase_sf"/>
</dbReference>
<evidence type="ECO:0000313" key="2">
    <source>
        <dbReference type="Proteomes" id="UP001552299"/>
    </source>
</evidence>